<evidence type="ECO:0000313" key="2">
    <source>
        <dbReference type="Proteomes" id="UP000261540"/>
    </source>
</evidence>
<reference evidence="1" key="2">
    <citation type="submission" date="2025-09" db="UniProtKB">
        <authorList>
            <consortium name="Ensembl"/>
        </authorList>
    </citation>
    <scope>IDENTIFICATION</scope>
</reference>
<dbReference type="AlphaFoldDB" id="A0A3B3RDS8"/>
<dbReference type="Proteomes" id="UP000261540">
    <property type="component" value="Unplaced"/>
</dbReference>
<keyword evidence="2" id="KW-1185">Reference proteome</keyword>
<proteinExistence type="predicted"/>
<protein>
    <submittedName>
        <fullName evidence="1">Uncharacterized protein</fullName>
    </submittedName>
</protein>
<dbReference type="Ensembl" id="ENSPKIT00000040993.1">
    <property type="protein sequence ID" value="ENSPKIP00000016498.1"/>
    <property type="gene ID" value="ENSPKIG00000002797.1"/>
</dbReference>
<reference evidence="1" key="1">
    <citation type="submission" date="2025-08" db="UniProtKB">
        <authorList>
            <consortium name="Ensembl"/>
        </authorList>
    </citation>
    <scope>IDENTIFICATION</scope>
</reference>
<organism evidence="1 2">
    <name type="scientific">Paramormyrops kingsleyae</name>
    <dbReference type="NCBI Taxonomy" id="1676925"/>
    <lineage>
        <taxon>Eukaryota</taxon>
        <taxon>Metazoa</taxon>
        <taxon>Chordata</taxon>
        <taxon>Craniata</taxon>
        <taxon>Vertebrata</taxon>
        <taxon>Euteleostomi</taxon>
        <taxon>Actinopterygii</taxon>
        <taxon>Neopterygii</taxon>
        <taxon>Teleostei</taxon>
        <taxon>Osteoglossocephala</taxon>
        <taxon>Osteoglossomorpha</taxon>
        <taxon>Osteoglossiformes</taxon>
        <taxon>Mormyridae</taxon>
        <taxon>Paramormyrops</taxon>
    </lineage>
</organism>
<evidence type="ECO:0000313" key="1">
    <source>
        <dbReference type="Ensembl" id="ENSPKIP00000016498.1"/>
    </source>
</evidence>
<accession>A0A3B3RDS8</accession>
<name>A0A3B3RDS8_9TELE</name>
<sequence>MCHTAHGILKRHRGGPTPLMEAARAQVDKGAPISQGYRPLPGCREEADNACHPRSHPRRVKCLIPTFKKLDRASAPGKCRVCFLKEEGRGSVPSQSGQPVYSLHLNKAPPPASLPTSCLMSRSGWFEPQAVGSRCFLFFSCCFPDNKIGRRAPVPFC</sequence>